<dbReference type="Proteomes" id="UP001180845">
    <property type="component" value="Unassembled WGS sequence"/>
</dbReference>
<protein>
    <submittedName>
        <fullName evidence="1">Uncharacterized protein</fullName>
    </submittedName>
</protein>
<gene>
    <name evidence="1" type="ORF">JOF55_000216</name>
</gene>
<reference evidence="1" key="1">
    <citation type="submission" date="2023-07" db="EMBL/GenBank/DDBJ databases">
        <title>Sequencing the genomes of 1000 actinobacteria strains.</title>
        <authorList>
            <person name="Klenk H.-P."/>
        </authorList>
    </citation>
    <scope>NUCLEOTIDE SEQUENCE</scope>
    <source>
        <strain evidence="1">DSM 45977</strain>
    </source>
</reference>
<name>A0AAE3Z9Z6_9ACTN</name>
<accession>A0AAE3Z9Z6</accession>
<dbReference type="EMBL" id="JAVDXW010000001">
    <property type="protein sequence ID" value="MDR7300035.1"/>
    <property type="molecule type" value="Genomic_DNA"/>
</dbReference>
<proteinExistence type="predicted"/>
<keyword evidence="2" id="KW-1185">Reference proteome</keyword>
<evidence type="ECO:0000313" key="2">
    <source>
        <dbReference type="Proteomes" id="UP001180845"/>
    </source>
</evidence>
<comment type="caution">
    <text evidence="1">The sequence shown here is derived from an EMBL/GenBank/DDBJ whole genome shotgun (WGS) entry which is preliminary data.</text>
</comment>
<sequence>MTGFWLPVAVVRDQNPERYVNNAGERVRRTTNDRIAGDGAR</sequence>
<evidence type="ECO:0000313" key="1">
    <source>
        <dbReference type="EMBL" id="MDR7300035.1"/>
    </source>
</evidence>
<dbReference type="AlphaFoldDB" id="A0AAE3Z9Z6"/>
<organism evidence="1 2">
    <name type="scientific">Haloactinomyces albus</name>
    <dbReference type="NCBI Taxonomy" id="1352928"/>
    <lineage>
        <taxon>Bacteria</taxon>
        <taxon>Bacillati</taxon>
        <taxon>Actinomycetota</taxon>
        <taxon>Actinomycetes</taxon>
        <taxon>Actinopolysporales</taxon>
        <taxon>Actinopolysporaceae</taxon>
        <taxon>Haloactinomyces</taxon>
    </lineage>
</organism>